<name>A0A0D3J3N8_EMIH1</name>
<accession>A0A0D3J3N8</accession>
<dbReference type="Proteomes" id="UP000013827">
    <property type="component" value="Unassembled WGS sequence"/>
</dbReference>
<dbReference type="EnsemblProtists" id="EOD18123">
    <property type="protein sequence ID" value="EOD18123"/>
    <property type="gene ID" value="EMIHUDRAFT_349856"/>
</dbReference>
<dbReference type="RefSeq" id="XP_005770552.1">
    <property type="nucleotide sequence ID" value="XM_005770495.1"/>
</dbReference>
<dbReference type="GeneID" id="19046124"/>
<proteinExistence type="predicted"/>
<evidence type="ECO:0000313" key="2">
    <source>
        <dbReference type="Proteomes" id="UP000013827"/>
    </source>
</evidence>
<protein>
    <submittedName>
        <fullName evidence="1">Uncharacterized protein</fullName>
    </submittedName>
</protein>
<reference evidence="1" key="2">
    <citation type="submission" date="2024-10" db="UniProtKB">
        <authorList>
            <consortium name="EnsemblProtists"/>
        </authorList>
    </citation>
    <scope>IDENTIFICATION</scope>
</reference>
<sequence length="55" mass="5590">GAEAGGGPTSFTNVDGLFAREAIEAGTIIMSEEEGCGMELPTSATPNCEVVEVED</sequence>
<organism evidence="1 2">
    <name type="scientific">Emiliania huxleyi (strain CCMP1516)</name>
    <dbReference type="NCBI Taxonomy" id="280463"/>
    <lineage>
        <taxon>Eukaryota</taxon>
        <taxon>Haptista</taxon>
        <taxon>Haptophyta</taxon>
        <taxon>Prymnesiophyceae</taxon>
        <taxon>Isochrysidales</taxon>
        <taxon>Noelaerhabdaceae</taxon>
        <taxon>Emiliania</taxon>
    </lineage>
</organism>
<dbReference type="KEGG" id="ehx:EMIHUDRAFT_349856"/>
<evidence type="ECO:0000313" key="1">
    <source>
        <dbReference type="EnsemblProtists" id="EOD18123"/>
    </source>
</evidence>
<dbReference type="HOGENOM" id="CLU_3038777_0_0_1"/>
<keyword evidence="2" id="KW-1185">Reference proteome</keyword>
<dbReference type="PaxDb" id="2903-EOD18123"/>
<reference evidence="2" key="1">
    <citation type="journal article" date="2013" name="Nature">
        <title>Pan genome of the phytoplankton Emiliania underpins its global distribution.</title>
        <authorList>
            <person name="Read B.A."/>
            <person name="Kegel J."/>
            <person name="Klute M.J."/>
            <person name="Kuo A."/>
            <person name="Lefebvre S.C."/>
            <person name="Maumus F."/>
            <person name="Mayer C."/>
            <person name="Miller J."/>
            <person name="Monier A."/>
            <person name="Salamov A."/>
            <person name="Young J."/>
            <person name="Aguilar M."/>
            <person name="Claverie J.M."/>
            <person name="Frickenhaus S."/>
            <person name="Gonzalez K."/>
            <person name="Herman E.K."/>
            <person name="Lin Y.C."/>
            <person name="Napier J."/>
            <person name="Ogata H."/>
            <person name="Sarno A.F."/>
            <person name="Shmutz J."/>
            <person name="Schroeder D."/>
            <person name="de Vargas C."/>
            <person name="Verret F."/>
            <person name="von Dassow P."/>
            <person name="Valentin K."/>
            <person name="Van de Peer Y."/>
            <person name="Wheeler G."/>
            <person name="Dacks J.B."/>
            <person name="Delwiche C.F."/>
            <person name="Dyhrman S.T."/>
            <person name="Glockner G."/>
            <person name="John U."/>
            <person name="Richards T."/>
            <person name="Worden A.Z."/>
            <person name="Zhang X."/>
            <person name="Grigoriev I.V."/>
            <person name="Allen A.E."/>
            <person name="Bidle K."/>
            <person name="Borodovsky M."/>
            <person name="Bowler C."/>
            <person name="Brownlee C."/>
            <person name="Cock J.M."/>
            <person name="Elias M."/>
            <person name="Gladyshev V.N."/>
            <person name="Groth M."/>
            <person name="Guda C."/>
            <person name="Hadaegh A."/>
            <person name="Iglesias-Rodriguez M.D."/>
            <person name="Jenkins J."/>
            <person name="Jones B.M."/>
            <person name="Lawson T."/>
            <person name="Leese F."/>
            <person name="Lindquist E."/>
            <person name="Lobanov A."/>
            <person name="Lomsadze A."/>
            <person name="Malik S.B."/>
            <person name="Marsh M.E."/>
            <person name="Mackinder L."/>
            <person name="Mock T."/>
            <person name="Mueller-Roeber B."/>
            <person name="Pagarete A."/>
            <person name="Parker M."/>
            <person name="Probert I."/>
            <person name="Quesneville H."/>
            <person name="Raines C."/>
            <person name="Rensing S.A."/>
            <person name="Riano-Pachon D.M."/>
            <person name="Richier S."/>
            <person name="Rokitta S."/>
            <person name="Shiraiwa Y."/>
            <person name="Soanes D.M."/>
            <person name="van der Giezen M."/>
            <person name="Wahlund T.M."/>
            <person name="Williams B."/>
            <person name="Wilson W."/>
            <person name="Wolfe G."/>
            <person name="Wurch L.L."/>
        </authorList>
    </citation>
    <scope>NUCLEOTIDE SEQUENCE</scope>
</reference>
<dbReference type="AlphaFoldDB" id="A0A0D3J3N8"/>